<name>A0AAW9QP15_9CHRO</name>
<sequence length="58" mass="6453">MVGWIRAIDRMVVRLGVVVDYASLIHPTGWDGMGWGGTEWVYGFSVGFGYVNGKLVYL</sequence>
<organism evidence="1 2">
    <name type="scientific">Pannus brasiliensis CCIBt3594</name>
    <dbReference type="NCBI Taxonomy" id="1427578"/>
    <lineage>
        <taxon>Bacteria</taxon>
        <taxon>Bacillati</taxon>
        <taxon>Cyanobacteriota</taxon>
        <taxon>Cyanophyceae</taxon>
        <taxon>Oscillatoriophycideae</taxon>
        <taxon>Chroococcales</taxon>
        <taxon>Microcystaceae</taxon>
        <taxon>Pannus</taxon>
    </lineage>
</organism>
<evidence type="ECO:0000313" key="1">
    <source>
        <dbReference type="EMBL" id="MEG3439530.1"/>
    </source>
</evidence>
<accession>A0AAW9QP15</accession>
<evidence type="ECO:0000313" key="2">
    <source>
        <dbReference type="Proteomes" id="UP001328733"/>
    </source>
</evidence>
<comment type="caution">
    <text evidence="1">The sequence shown here is derived from an EMBL/GenBank/DDBJ whole genome shotgun (WGS) entry which is preliminary data.</text>
</comment>
<dbReference type="Proteomes" id="UP001328733">
    <property type="component" value="Unassembled WGS sequence"/>
</dbReference>
<dbReference type="EMBL" id="JBAFSM010000051">
    <property type="protein sequence ID" value="MEG3439530.1"/>
    <property type="molecule type" value="Genomic_DNA"/>
</dbReference>
<reference evidence="1 2" key="1">
    <citation type="submission" date="2024-01" db="EMBL/GenBank/DDBJ databases">
        <title>Genomic insights into the taxonomy and metabolism of the cyanobacterium Pannus brasiliensis CCIBt3594.</title>
        <authorList>
            <person name="Machado M."/>
            <person name="Botero N.B."/>
            <person name="Andreote A.P.D."/>
            <person name="Feitosa A.M.T."/>
            <person name="Popin R."/>
            <person name="Sivonen K."/>
            <person name="Fiore M.F."/>
        </authorList>
    </citation>
    <scope>NUCLEOTIDE SEQUENCE [LARGE SCALE GENOMIC DNA]</scope>
    <source>
        <strain evidence="1 2">CCIBt3594</strain>
    </source>
</reference>
<gene>
    <name evidence="1" type="ORF">V0288_20550</name>
</gene>
<protein>
    <submittedName>
        <fullName evidence="1">Uncharacterized protein</fullName>
    </submittedName>
</protein>
<dbReference type="RefSeq" id="WP_332867014.1">
    <property type="nucleotide sequence ID" value="NZ_JBAFSM010000051.1"/>
</dbReference>
<proteinExistence type="predicted"/>
<dbReference type="AlphaFoldDB" id="A0AAW9QP15"/>
<keyword evidence="2" id="KW-1185">Reference proteome</keyword>